<protein>
    <recommendedName>
        <fullName evidence="12">Dynein heavy chain linker domain-containing protein</fullName>
    </recommendedName>
</protein>
<dbReference type="GO" id="GO:0051959">
    <property type="term" value="F:dynein light intermediate chain binding"/>
    <property type="evidence" value="ECO:0007669"/>
    <property type="project" value="InterPro"/>
</dbReference>
<dbReference type="InterPro" id="IPR013602">
    <property type="entry name" value="Dynein_heavy_linker"/>
</dbReference>
<comment type="similarity">
    <text evidence="2">Belongs to the dynein heavy chain family.</text>
</comment>
<name>A0A8C4N969_EPTBU</name>
<sequence length="693" mass="80476">MCTQPFLELTLELEPPLLVFKPSLEPDDKSSLMALVDGLICDVFSISTLIPRLDKNCEHCHYQVEMEEQADLIEMCEDLRQRVHSAAEEALQARLVYQKYTYLWTDDRKEVLRQFLHYGCVIAADEVHRLASISGTLMVGDETLTERPPTIGRFREQVDSYERVCNEVLNLETETRIHGWLRLDTRLAKASLLNIAFQWSFMLKEYLLNHVSSSLNDLEVFIDSTELGISQHTEPDDLEGLLKVMGHLRSVRERKISMDDVFQSLKDTLEMLQTYGQEMLQAIHQQLEVLPGRWVEVQHQAGLMRQHLAPLQAEQVAILRKKCNSCEMQQLHFRQRFQQKAPFRYDCVEPYNWLDLLNQEMVSLEETLKTLIESSVLFEVGMPDGQNLELCRYEACLLKDLWDIINMVRSSLAAWFSSPWKKQDLEALENMCRHFANELRNLDKETRAWDAFLGLQQEIKTTLAALSVLSELQSPAIRDHHWLQLTQATGTPFSVNQDTTLEALLGLRLHEREDLVWTIVDRAGKEMAIEKVLHDLEITWGAITFQFDQHSHSDVPLLHYDEELIETLEDNQVQLQNLISSRQISFFVDELSAWQQQLAKVDAVLSAWFEVQTTWSHLENIFIGSEDIRSQLSEDSSCFERIDNDFRELVNSIKKTPNVLQTMTREGLLEKLEDMKSRHVEFLITFSLYRNTG</sequence>
<evidence type="ECO:0000313" key="13">
    <source>
        <dbReference type="Ensembl" id="ENSEBUP00000002662.1"/>
    </source>
</evidence>
<keyword evidence="6" id="KW-0547">Nucleotide-binding</keyword>
<dbReference type="InterPro" id="IPR026983">
    <property type="entry name" value="DHC"/>
</dbReference>
<dbReference type="Ensembl" id="ENSEBUT00000003019.1">
    <property type="protein sequence ID" value="ENSEBUP00000002662.1"/>
    <property type="gene ID" value="ENSEBUG00000002037.1"/>
</dbReference>
<keyword evidence="7" id="KW-0067">ATP-binding</keyword>
<dbReference type="Gene3D" id="1.10.287.2620">
    <property type="match status" value="1"/>
</dbReference>
<reference evidence="13" key="2">
    <citation type="submission" date="2025-09" db="UniProtKB">
        <authorList>
            <consortium name="Ensembl"/>
        </authorList>
    </citation>
    <scope>IDENTIFICATION</scope>
</reference>
<keyword evidence="8" id="KW-0243">Dynein</keyword>
<keyword evidence="9" id="KW-0175">Coiled coil</keyword>
<keyword evidence="5" id="KW-0677">Repeat</keyword>
<dbReference type="Gene3D" id="1.20.140.100">
    <property type="entry name" value="Dynein heavy chain, N-terminal domain 2"/>
    <property type="match status" value="1"/>
</dbReference>
<reference evidence="13" key="1">
    <citation type="submission" date="2025-08" db="UniProtKB">
        <authorList>
            <consortium name="Ensembl"/>
        </authorList>
    </citation>
    <scope>IDENTIFICATION</scope>
</reference>
<dbReference type="AlphaFoldDB" id="A0A8C4N969"/>
<evidence type="ECO:0000256" key="1">
    <source>
        <dbReference type="ARBA" id="ARBA00004245"/>
    </source>
</evidence>
<evidence type="ECO:0000256" key="11">
    <source>
        <dbReference type="ARBA" id="ARBA00023212"/>
    </source>
</evidence>
<evidence type="ECO:0000256" key="10">
    <source>
        <dbReference type="ARBA" id="ARBA00023175"/>
    </source>
</evidence>
<dbReference type="GO" id="GO:0005524">
    <property type="term" value="F:ATP binding"/>
    <property type="evidence" value="ECO:0007669"/>
    <property type="project" value="UniProtKB-KW"/>
</dbReference>
<evidence type="ECO:0000256" key="8">
    <source>
        <dbReference type="ARBA" id="ARBA00023017"/>
    </source>
</evidence>
<comment type="subcellular location">
    <subcellularLocation>
        <location evidence="1">Cytoplasm</location>
        <location evidence="1">Cytoskeleton</location>
    </subcellularLocation>
</comment>
<dbReference type="GO" id="GO:0005874">
    <property type="term" value="C:microtubule"/>
    <property type="evidence" value="ECO:0007669"/>
    <property type="project" value="UniProtKB-KW"/>
</dbReference>
<evidence type="ECO:0000256" key="5">
    <source>
        <dbReference type="ARBA" id="ARBA00022737"/>
    </source>
</evidence>
<evidence type="ECO:0000256" key="2">
    <source>
        <dbReference type="ARBA" id="ARBA00008887"/>
    </source>
</evidence>
<evidence type="ECO:0000256" key="3">
    <source>
        <dbReference type="ARBA" id="ARBA00022490"/>
    </source>
</evidence>
<dbReference type="Pfam" id="PF08393">
    <property type="entry name" value="DHC_N2"/>
    <property type="match status" value="1"/>
</dbReference>
<accession>A0A8C4N969</accession>
<dbReference type="GeneTree" id="ENSGT00940000159717"/>
<dbReference type="FunFam" id="1.20.140.100:FF:000001">
    <property type="entry name" value="dynein heavy chain 17, axonemal"/>
    <property type="match status" value="1"/>
</dbReference>
<keyword evidence="3" id="KW-0963">Cytoplasm</keyword>
<evidence type="ECO:0000259" key="12">
    <source>
        <dbReference type="Pfam" id="PF08393"/>
    </source>
</evidence>
<keyword evidence="4" id="KW-0493">Microtubule</keyword>
<dbReference type="SUPFAM" id="SSF46966">
    <property type="entry name" value="Spectrin repeat"/>
    <property type="match status" value="1"/>
</dbReference>
<evidence type="ECO:0000313" key="14">
    <source>
        <dbReference type="Proteomes" id="UP000694388"/>
    </source>
</evidence>
<feature type="domain" description="Dynein heavy chain linker" evidence="12">
    <location>
        <begin position="389"/>
        <end position="677"/>
    </location>
</feature>
<dbReference type="GO" id="GO:0045505">
    <property type="term" value="F:dynein intermediate chain binding"/>
    <property type="evidence" value="ECO:0007669"/>
    <property type="project" value="InterPro"/>
</dbReference>
<proteinExistence type="inferred from homology"/>
<dbReference type="PANTHER" id="PTHR45703">
    <property type="entry name" value="DYNEIN HEAVY CHAIN"/>
    <property type="match status" value="1"/>
</dbReference>
<organism evidence="13 14">
    <name type="scientific">Eptatretus burgeri</name>
    <name type="common">Inshore hagfish</name>
    <dbReference type="NCBI Taxonomy" id="7764"/>
    <lineage>
        <taxon>Eukaryota</taxon>
        <taxon>Metazoa</taxon>
        <taxon>Chordata</taxon>
        <taxon>Craniata</taxon>
        <taxon>Vertebrata</taxon>
        <taxon>Cyclostomata</taxon>
        <taxon>Myxini</taxon>
        <taxon>Myxiniformes</taxon>
        <taxon>Myxinidae</taxon>
        <taxon>Eptatretinae</taxon>
        <taxon>Eptatretus</taxon>
    </lineage>
</organism>
<keyword evidence="14" id="KW-1185">Reference proteome</keyword>
<dbReference type="GO" id="GO:0007018">
    <property type="term" value="P:microtubule-based movement"/>
    <property type="evidence" value="ECO:0007669"/>
    <property type="project" value="InterPro"/>
</dbReference>
<dbReference type="GO" id="GO:0030286">
    <property type="term" value="C:dynein complex"/>
    <property type="evidence" value="ECO:0007669"/>
    <property type="project" value="UniProtKB-KW"/>
</dbReference>
<dbReference type="InterPro" id="IPR042222">
    <property type="entry name" value="Dynein_2_N"/>
</dbReference>
<evidence type="ECO:0000256" key="7">
    <source>
        <dbReference type="ARBA" id="ARBA00022840"/>
    </source>
</evidence>
<evidence type="ECO:0000256" key="9">
    <source>
        <dbReference type="ARBA" id="ARBA00023054"/>
    </source>
</evidence>
<dbReference type="Proteomes" id="UP000694388">
    <property type="component" value="Unplaced"/>
</dbReference>
<dbReference type="PANTHER" id="PTHR45703:SF4">
    <property type="entry name" value="DYNEIN AXONEMAL HEAVY CHAIN 17"/>
    <property type="match status" value="1"/>
</dbReference>
<dbReference type="OMA" id="NEMSICE"/>
<dbReference type="FunFam" id="1.10.287.2620:FF:000001">
    <property type="entry name" value="Cytoplasmic dynein heavy chain 1"/>
    <property type="match status" value="1"/>
</dbReference>
<keyword evidence="10" id="KW-0505">Motor protein</keyword>
<keyword evidence="11" id="KW-0206">Cytoskeleton</keyword>
<evidence type="ECO:0000256" key="6">
    <source>
        <dbReference type="ARBA" id="ARBA00022741"/>
    </source>
</evidence>
<evidence type="ECO:0000256" key="4">
    <source>
        <dbReference type="ARBA" id="ARBA00022701"/>
    </source>
</evidence>